<organism evidence="1 2">
    <name type="scientific">Seminavis robusta</name>
    <dbReference type="NCBI Taxonomy" id="568900"/>
    <lineage>
        <taxon>Eukaryota</taxon>
        <taxon>Sar</taxon>
        <taxon>Stramenopiles</taxon>
        <taxon>Ochrophyta</taxon>
        <taxon>Bacillariophyta</taxon>
        <taxon>Bacillariophyceae</taxon>
        <taxon>Bacillariophycidae</taxon>
        <taxon>Naviculales</taxon>
        <taxon>Naviculaceae</taxon>
        <taxon>Seminavis</taxon>
    </lineage>
</organism>
<reference evidence="1" key="1">
    <citation type="submission" date="2020-06" db="EMBL/GenBank/DDBJ databases">
        <authorList>
            <consortium name="Plant Systems Biology data submission"/>
        </authorList>
    </citation>
    <scope>NUCLEOTIDE SEQUENCE</scope>
    <source>
        <strain evidence="1">D6</strain>
    </source>
</reference>
<dbReference type="EMBL" id="CAICTM010000088">
    <property type="protein sequence ID" value="CAB9500690.1"/>
    <property type="molecule type" value="Genomic_DNA"/>
</dbReference>
<accession>A0A9N8DHM2</accession>
<evidence type="ECO:0000313" key="1">
    <source>
        <dbReference type="EMBL" id="CAB9500690.1"/>
    </source>
</evidence>
<dbReference type="AlphaFoldDB" id="A0A9N8DHM2"/>
<sequence>MTGLYQVPVSGRYNLEVIVIHCNDHMHNMKQHGVDAKSQPGAMNIDEHLCIEDPYYHRLTEETTKIWVDHTAATLMQPKRDVAQAGYWRRRDDAGVNNDGSQTLLTRFQSTDNHFWETPSNPTSMGEYVYDALLSGIVPKKEDLLLGNGSPQICLLGSRTSHQEPQQLAGRIKSYLRTRVGVNVTLTWSIVESPLHVTKAFAQSLIESQNCRKIVITGVPPWHETNDSDADPTSAVDYWDGVHAIVRKVQAPSHQVGRYRDEVEGMLRTFVNFRSSVPEESGSFDLYLLPLPYRPLDLKMTSCPPLDWRSPPVIDGYNVAMAEACEALGGSQNNVTFLDTRPILDPLWDSVDDWGRSLDPDGTVLTAEANYIANYILDLFKPVEKSVVVGIGTRR</sequence>
<keyword evidence="2" id="KW-1185">Reference proteome</keyword>
<comment type="caution">
    <text evidence="1">The sequence shown here is derived from an EMBL/GenBank/DDBJ whole genome shotgun (WGS) entry which is preliminary data.</text>
</comment>
<dbReference type="Proteomes" id="UP001153069">
    <property type="component" value="Unassembled WGS sequence"/>
</dbReference>
<name>A0A9N8DHM2_9STRA</name>
<protein>
    <submittedName>
        <fullName evidence="1">Uncharacterized protein</fullName>
    </submittedName>
</protein>
<gene>
    <name evidence="1" type="ORF">SEMRO_89_G047100.1</name>
</gene>
<evidence type="ECO:0000313" key="2">
    <source>
        <dbReference type="Proteomes" id="UP001153069"/>
    </source>
</evidence>
<proteinExistence type="predicted"/>